<dbReference type="AlphaFoldDB" id="A0A7Y6QC04"/>
<keyword evidence="2" id="KW-1185">Reference proteome</keyword>
<proteinExistence type="predicted"/>
<gene>
    <name evidence="1" type="ORF">HT585_28680</name>
</gene>
<name>A0A7Y6QC04_9HYPH</name>
<dbReference type="Proteomes" id="UP000520198">
    <property type="component" value="Unassembled WGS sequence"/>
</dbReference>
<comment type="caution">
    <text evidence="1">The sequence shown here is derived from an EMBL/GenBank/DDBJ whole genome shotgun (WGS) entry which is preliminary data.</text>
</comment>
<protein>
    <submittedName>
        <fullName evidence="1">Uncharacterized protein</fullName>
    </submittedName>
</protein>
<evidence type="ECO:0000313" key="1">
    <source>
        <dbReference type="EMBL" id="NVD42849.1"/>
    </source>
</evidence>
<dbReference type="RefSeq" id="WP_176356199.1">
    <property type="nucleotide sequence ID" value="NZ_JABWDU010000011.1"/>
</dbReference>
<reference evidence="1 2" key="1">
    <citation type="submission" date="2020-06" db="EMBL/GenBank/DDBJ databases">
        <authorList>
            <person name="Grouzdev D.S."/>
        </authorList>
    </citation>
    <scope>NUCLEOTIDE SEQUENCE [LARGE SCALE GENOMIC DNA]</scope>
    <source>
        <strain evidence="1 2">HO-A22</strain>
    </source>
</reference>
<dbReference type="EMBL" id="JABWDU010000011">
    <property type="protein sequence ID" value="NVD42849.1"/>
    <property type="molecule type" value="Genomic_DNA"/>
</dbReference>
<evidence type="ECO:0000313" key="2">
    <source>
        <dbReference type="Proteomes" id="UP000520198"/>
    </source>
</evidence>
<sequence>MALGRVSDVQISIGPLFMANAIIRTAQEAFAKRRLDQIALTSRPTATVIRDGQEKVVDRKSWFGATF</sequence>
<accession>A0A7Y6QC04</accession>
<organism evidence="1 2">
    <name type="scientific">Ensifer oleiphilus</name>
    <dbReference type="NCBI Taxonomy" id="2742698"/>
    <lineage>
        <taxon>Bacteria</taxon>
        <taxon>Pseudomonadati</taxon>
        <taxon>Pseudomonadota</taxon>
        <taxon>Alphaproteobacteria</taxon>
        <taxon>Hyphomicrobiales</taxon>
        <taxon>Rhizobiaceae</taxon>
        <taxon>Sinorhizobium/Ensifer group</taxon>
        <taxon>Ensifer</taxon>
    </lineage>
</organism>